<feature type="transmembrane region" description="Helical" evidence="1">
    <location>
        <begin position="60"/>
        <end position="81"/>
    </location>
</feature>
<feature type="transmembrane region" description="Helical" evidence="1">
    <location>
        <begin position="215"/>
        <end position="238"/>
    </location>
</feature>
<evidence type="ECO:0000313" key="3">
    <source>
        <dbReference type="Proteomes" id="UP000182584"/>
    </source>
</evidence>
<keyword evidence="1" id="KW-0472">Membrane</keyword>
<feature type="transmembrane region" description="Helical" evidence="1">
    <location>
        <begin position="363"/>
        <end position="381"/>
    </location>
</feature>
<sequence>MKNCLTGFIEKNAYKFKVFTAFFILIYAGYALFMNQTFDPDNIAIISIYDPTKTNWLNSLWSLTFNGAPIVIVIFLYQALLYSVGITYDHFQFVYQLSLIFLLAIGATILFFVFEKYFLEKDKKWLILMLLVGVVSPFYSEVFVFNGPAHGLGLFLAALGLLEFVKGRYIRAFIWVFLSVGAYPVYYEIFVIYWLAYICLQICNKSYDKISKQFIATFSIAGAAALLRVVVSKIYAVVTNTGEVKETVLGQTTIKDLFDSIVNIYRIYLEDLVHEYGVLPNYFLYFVVFFFLFWALVSDFGRYKEFLLLLLLIILIWAIPPSFCIVLKNPYAPARRYVGIFYALSATLLVCFKRILGSANKKIIHYIAYSMLLFYLCMNYYSVQTAASDVLITNKMEAAQMRMMQNEIEKYELESGHEIKYVAVVHFPFGKNAYDAVNTNIDYVNDPLVHMVINQSWGDISFLNYITGENYIRGSITDEQIEEYFGDLEDDDFATFDPDKQLVFEGDTLYWAQY</sequence>
<name>A0A1H9WUY3_BUTFI</name>
<feature type="transmembrane region" description="Helical" evidence="1">
    <location>
        <begin position="125"/>
        <end position="145"/>
    </location>
</feature>
<dbReference type="RefSeq" id="WP_074758615.1">
    <property type="nucleotide sequence ID" value="NZ_FOGJ01000035.1"/>
</dbReference>
<feature type="transmembrane region" description="Helical" evidence="1">
    <location>
        <begin position="282"/>
        <end position="300"/>
    </location>
</feature>
<keyword evidence="1" id="KW-0812">Transmembrane</keyword>
<feature type="transmembrane region" description="Helical" evidence="1">
    <location>
        <begin position="337"/>
        <end position="356"/>
    </location>
</feature>
<accession>A0A1H9WUY3</accession>
<keyword evidence="1" id="KW-1133">Transmembrane helix</keyword>
<dbReference type="AlphaFoldDB" id="A0A1H9WUY3"/>
<organism evidence="2 3">
    <name type="scientific">Butyrivibrio fibrisolvens</name>
    <dbReference type="NCBI Taxonomy" id="831"/>
    <lineage>
        <taxon>Bacteria</taxon>
        <taxon>Bacillati</taxon>
        <taxon>Bacillota</taxon>
        <taxon>Clostridia</taxon>
        <taxon>Lachnospirales</taxon>
        <taxon>Lachnospiraceae</taxon>
        <taxon>Butyrivibrio</taxon>
    </lineage>
</organism>
<evidence type="ECO:0000256" key="1">
    <source>
        <dbReference type="SAM" id="Phobius"/>
    </source>
</evidence>
<evidence type="ECO:0000313" key="2">
    <source>
        <dbReference type="EMBL" id="SES37740.1"/>
    </source>
</evidence>
<protein>
    <recommendedName>
        <fullName evidence="4">Glucosyl transferase GtrII</fullName>
    </recommendedName>
</protein>
<proteinExistence type="predicted"/>
<feature type="transmembrane region" description="Helical" evidence="1">
    <location>
        <begin position="12"/>
        <end position="33"/>
    </location>
</feature>
<gene>
    <name evidence="2" type="ORF">SAMN04487884_13511</name>
</gene>
<feature type="transmembrane region" description="Helical" evidence="1">
    <location>
        <begin position="307"/>
        <end position="331"/>
    </location>
</feature>
<feature type="transmembrane region" description="Helical" evidence="1">
    <location>
        <begin position="93"/>
        <end position="113"/>
    </location>
</feature>
<evidence type="ECO:0008006" key="4">
    <source>
        <dbReference type="Google" id="ProtNLM"/>
    </source>
</evidence>
<dbReference type="EMBL" id="FOGJ01000035">
    <property type="protein sequence ID" value="SES37740.1"/>
    <property type="molecule type" value="Genomic_DNA"/>
</dbReference>
<reference evidence="2 3" key="1">
    <citation type="submission" date="2016-10" db="EMBL/GenBank/DDBJ databases">
        <authorList>
            <person name="de Groot N.N."/>
        </authorList>
    </citation>
    <scope>NUCLEOTIDE SEQUENCE [LARGE SCALE GENOMIC DNA]</scope>
    <source>
        <strain evidence="2 3">AR40</strain>
    </source>
</reference>
<dbReference type="Proteomes" id="UP000182584">
    <property type="component" value="Unassembled WGS sequence"/>
</dbReference>